<dbReference type="SUPFAM" id="SSF55424">
    <property type="entry name" value="FAD/NAD-linked reductases, dimerisation (C-terminal) domain"/>
    <property type="match status" value="1"/>
</dbReference>
<dbReference type="PANTHER" id="PTHR43429:SF1">
    <property type="entry name" value="NAD(P)H SULFUR OXIDOREDUCTASE (COA-DEPENDENT)"/>
    <property type="match status" value="1"/>
</dbReference>
<dbReference type="SUPFAM" id="SSF51905">
    <property type="entry name" value="FAD/NAD(P)-binding domain"/>
    <property type="match status" value="1"/>
</dbReference>
<dbReference type="AlphaFoldDB" id="A0A2A6ZB06"/>
<dbReference type="InterPro" id="IPR050260">
    <property type="entry name" value="FAD-bd_OxRdtase"/>
</dbReference>
<dbReference type="Pfam" id="PF07992">
    <property type="entry name" value="Pyr_redox_2"/>
    <property type="match status" value="1"/>
</dbReference>
<dbReference type="Pfam" id="PF00581">
    <property type="entry name" value="Rhodanese"/>
    <property type="match status" value="1"/>
</dbReference>
<dbReference type="EMBL" id="NMTQ01000029">
    <property type="protein sequence ID" value="PDX58524.1"/>
    <property type="molecule type" value="Genomic_DNA"/>
</dbReference>
<dbReference type="GO" id="GO:0016491">
    <property type="term" value="F:oxidoreductase activity"/>
    <property type="evidence" value="ECO:0007669"/>
    <property type="project" value="UniProtKB-KW"/>
</dbReference>
<dbReference type="InterPro" id="IPR036188">
    <property type="entry name" value="FAD/NAD-bd_sf"/>
</dbReference>
<gene>
    <name evidence="8" type="ORF">CGS46_08105</name>
</gene>
<dbReference type="SUPFAM" id="SSF52821">
    <property type="entry name" value="Rhodanese/Cell cycle control phosphatase"/>
    <property type="match status" value="1"/>
</dbReference>
<reference evidence="8 9" key="1">
    <citation type="journal article" date="2017" name="Front. Microbiol.">
        <title>New Insights into the Diversity of the Genus Faecalibacterium.</title>
        <authorList>
            <person name="Benevides L."/>
            <person name="Burman S."/>
            <person name="Martin R."/>
            <person name="Robert V."/>
            <person name="Thomas M."/>
            <person name="Miquel S."/>
            <person name="Chain F."/>
            <person name="Sokol H."/>
            <person name="Bermudez-Humaran L.G."/>
            <person name="Morrison M."/>
            <person name="Langella P."/>
            <person name="Azevedo V.A."/>
            <person name="Chatel J.M."/>
            <person name="Soares S."/>
        </authorList>
    </citation>
    <scope>NUCLEOTIDE SEQUENCE [LARGE SCALE GENOMIC DNA]</scope>
    <source>
        <strain evidence="9">CNCM I-4540</strain>
    </source>
</reference>
<dbReference type="InterPro" id="IPR001763">
    <property type="entry name" value="Rhodanese-like_dom"/>
</dbReference>
<sequence>MKVVIVGGVAGGASAAARIRRLDEHAQIIMIERSGYVSYANCGLPYYVGGVIKEQEELTLQTPESFWDRFRIDVRVRQEVTAINPAEKTVTVRTLDSGKIYTETYDKLLLAPGAKPTVPALSGVSSERVFTLRTVEDTLRIRHFVEDQKPKNAVLAGGGFIGLEMAENLTEMGVSVTIIQRPNQLLAPLDADMASFVHAEMRRHGVTLRLGETVTGFRQDGDSVLTLLEGSEPLRSDMVLLAIGVTPDTYLAKEAGLELGIRGSIAVNERMETSVPDIYAVGDAVEVTHFVTGQKALISLAGPANKQGRIAADNICGGNSHFHGSQGSSVLKLFGLTVASTGINEKAAQAAEIAYDKVVLFPASHAAYYPGAQSMAMKVLYEKESLRLLGAQIVGGEGVDKRIDVLATAIRAKMKALELTELDLSYAPPYSSAKDPVNMAGFMIEDLESGKVRQFHWNEVEDLPCDGNATLLDVRTEGEYRRGHLNGFRNIPLDDLREHLDELERDKPVYVNCQTGLRSYLACRLLTQYGFTCSHLSGGYSFYQVVTQERQTARSVYPCGMEKL</sequence>
<accession>A0A2A6ZB06</accession>
<dbReference type="PRINTS" id="PR00368">
    <property type="entry name" value="FADPNR"/>
</dbReference>
<comment type="cofactor">
    <cofactor evidence="1">
        <name>FAD</name>
        <dbReference type="ChEBI" id="CHEBI:57692"/>
    </cofactor>
</comment>
<dbReference type="InterPro" id="IPR016156">
    <property type="entry name" value="FAD/NAD-linked_Rdtase_dimer_sf"/>
</dbReference>
<proteinExistence type="inferred from homology"/>
<dbReference type="Gene3D" id="3.50.50.60">
    <property type="entry name" value="FAD/NAD(P)-binding domain"/>
    <property type="match status" value="2"/>
</dbReference>
<evidence type="ECO:0000313" key="9">
    <source>
        <dbReference type="Proteomes" id="UP000220752"/>
    </source>
</evidence>
<comment type="similarity">
    <text evidence="2">Belongs to the class-III pyridine nucleotide-disulfide oxidoreductase family.</text>
</comment>
<evidence type="ECO:0000256" key="3">
    <source>
        <dbReference type="ARBA" id="ARBA00022630"/>
    </source>
</evidence>
<evidence type="ECO:0000256" key="4">
    <source>
        <dbReference type="ARBA" id="ARBA00022827"/>
    </source>
</evidence>
<feature type="domain" description="Rhodanese" evidence="7">
    <location>
        <begin position="465"/>
        <end position="547"/>
    </location>
</feature>
<comment type="caution">
    <text evidence="8">The sequence shown here is derived from an EMBL/GenBank/DDBJ whole genome shotgun (WGS) entry which is preliminary data.</text>
</comment>
<dbReference type="SMART" id="SM00450">
    <property type="entry name" value="RHOD"/>
    <property type="match status" value="1"/>
</dbReference>
<dbReference type="Pfam" id="PF02852">
    <property type="entry name" value="Pyr_redox_dim"/>
    <property type="match status" value="1"/>
</dbReference>
<evidence type="ECO:0000259" key="7">
    <source>
        <dbReference type="PROSITE" id="PS50206"/>
    </source>
</evidence>
<evidence type="ECO:0000256" key="6">
    <source>
        <dbReference type="ARBA" id="ARBA00023284"/>
    </source>
</evidence>
<keyword evidence="6" id="KW-0676">Redox-active center</keyword>
<evidence type="ECO:0000313" key="8">
    <source>
        <dbReference type="EMBL" id="PDX58524.1"/>
    </source>
</evidence>
<keyword evidence="3" id="KW-0285">Flavoprotein</keyword>
<dbReference type="PROSITE" id="PS50206">
    <property type="entry name" value="RHODANESE_3"/>
    <property type="match status" value="1"/>
</dbReference>
<evidence type="ECO:0000256" key="2">
    <source>
        <dbReference type="ARBA" id="ARBA00009130"/>
    </source>
</evidence>
<organism evidence="8 9">
    <name type="scientific">Faecalibacterium langellae</name>
    <dbReference type="NCBI Taxonomy" id="3435293"/>
    <lineage>
        <taxon>Bacteria</taxon>
        <taxon>Bacillati</taxon>
        <taxon>Bacillota</taxon>
        <taxon>Clostridia</taxon>
        <taxon>Eubacteriales</taxon>
        <taxon>Oscillospiraceae</taxon>
        <taxon>Faecalibacterium</taxon>
    </lineage>
</organism>
<name>A0A2A6ZB06_9FIRM</name>
<dbReference type="PRINTS" id="PR00411">
    <property type="entry name" value="PNDRDTASEI"/>
</dbReference>
<evidence type="ECO:0000256" key="1">
    <source>
        <dbReference type="ARBA" id="ARBA00001974"/>
    </source>
</evidence>
<dbReference type="Proteomes" id="UP000220752">
    <property type="component" value="Unassembled WGS sequence"/>
</dbReference>
<dbReference type="PANTHER" id="PTHR43429">
    <property type="entry name" value="PYRIDINE NUCLEOTIDE-DISULFIDE OXIDOREDUCTASE DOMAIN-CONTAINING"/>
    <property type="match status" value="1"/>
</dbReference>
<dbReference type="InterPro" id="IPR023753">
    <property type="entry name" value="FAD/NAD-binding_dom"/>
</dbReference>
<keyword evidence="5" id="KW-0560">Oxidoreductase</keyword>
<dbReference type="Gene3D" id="3.40.250.10">
    <property type="entry name" value="Rhodanese-like domain"/>
    <property type="match status" value="1"/>
</dbReference>
<evidence type="ECO:0000256" key="5">
    <source>
        <dbReference type="ARBA" id="ARBA00023002"/>
    </source>
</evidence>
<protein>
    <submittedName>
        <fullName evidence="8">CoA-disulfide reductase</fullName>
    </submittedName>
</protein>
<keyword evidence="9" id="KW-1185">Reference proteome</keyword>
<dbReference type="InterPro" id="IPR004099">
    <property type="entry name" value="Pyr_nucl-diS_OxRdtase_dimer"/>
</dbReference>
<dbReference type="InterPro" id="IPR036873">
    <property type="entry name" value="Rhodanese-like_dom_sf"/>
</dbReference>
<keyword evidence="4" id="KW-0274">FAD</keyword>